<comment type="caution">
    <text evidence="1">The sequence shown here is derived from an EMBL/GenBank/DDBJ whole genome shotgun (WGS) entry which is preliminary data.</text>
</comment>
<name>A0ACB9R5F3_9MYRT</name>
<reference evidence="2" key="1">
    <citation type="journal article" date="2023" name="Front. Plant Sci.">
        <title>Chromosomal-level genome assembly of Melastoma candidum provides insights into trichome evolution.</title>
        <authorList>
            <person name="Zhong Y."/>
            <person name="Wu W."/>
            <person name="Sun C."/>
            <person name="Zou P."/>
            <person name="Liu Y."/>
            <person name="Dai S."/>
            <person name="Zhou R."/>
        </authorList>
    </citation>
    <scope>NUCLEOTIDE SEQUENCE [LARGE SCALE GENOMIC DNA]</scope>
</reference>
<organism evidence="1 2">
    <name type="scientific">Melastoma candidum</name>
    <dbReference type="NCBI Taxonomy" id="119954"/>
    <lineage>
        <taxon>Eukaryota</taxon>
        <taxon>Viridiplantae</taxon>
        <taxon>Streptophyta</taxon>
        <taxon>Embryophyta</taxon>
        <taxon>Tracheophyta</taxon>
        <taxon>Spermatophyta</taxon>
        <taxon>Magnoliopsida</taxon>
        <taxon>eudicotyledons</taxon>
        <taxon>Gunneridae</taxon>
        <taxon>Pentapetalae</taxon>
        <taxon>rosids</taxon>
        <taxon>malvids</taxon>
        <taxon>Myrtales</taxon>
        <taxon>Melastomataceae</taxon>
        <taxon>Melastomatoideae</taxon>
        <taxon>Melastomateae</taxon>
        <taxon>Melastoma</taxon>
    </lineage>
</organism>
<sequence length="153" mass="17194">MSPPPPQLSPEILHALTHLLTTPSTATPDLHSQLLISTLLHPSALPSHYPPVLSSPPSRHLGHGLGLFLRRISPFRAPTTSWRSKCPYQQPPPAVLARGLEEARWGDEGRRAYFRARLRRKRLGSDLHPLVPFLIPNLLLFTLLLWDPVIPDR</sequence>
<dbReference type="EMBL" id="CM042883">
    <property type="protein sequence ID" value="KAI4374130.1"/>
    <property type="molecule type" value="Genomic_DNA"/>
</dbReference>
<proteinExistence type="predicted"/>
<protein>
    <submittedName>
        <fullName evidence="1">Uncharacterized protein</fullName>
    </submittedName>
</protein>
<gene>
    <name evidence="1" type="ORF">MLD38_012163</name>
</gene>
<evidence type="ECO:0000313" key="1">
    <source>
        <dbReference type="EMBL" id="KAI4374130.1"/>
    </source>
</evidence>
<evidence type="ECO:0000313" key="2">
    <source>
        <dbReference type="Proteomes" id="UP001057402"/>
    </source>
</evidence>
<accession>A0ACB9R5F3</accession>
<keyword evidence="2" id="KW-1185">Reference proteome</keyword>
<dbReference type="Proteomes" id="UP001057402">
    <property type="component" value="Chromosome 4"/>
</dbReference>